<reference evidence="3" key="1">
    <citation type="journal article" date="2019" name="Int. J. Syst. Evol. Microbiol.">
        <title>The Global Catalogue of Microorganisms (GCM) 10K type strain sequencing project: providing services to taxonomists for standard genome sequencing and annotation.</title>
        <authorList>
            <consortium name="The Broad Institute Genomics Platform"/>
            <consortium name="The Broad Institute Genome Sequencing Center for Infectious Disease"/>
            <person name="Wu L."/>
            <person name="Ma J."/>
        </authorList>
    </citation>
    <scope>NUCLEOTIDE SEQUENCE [LARGE SCALE GENOMIC DNA]</scope>
    <source>
        <strain evidence="3">CCUG 63369</strain>
    </source>
</reference>
<keyword evidence="1" id="KW-1133">Transmembrane helix</keyword>
<comment type="caution">
    <text evidence="2">The sequence shown here is derived from an EMBL/GenBank/DDBJ whole genome shotgun (WGS) entry which is preliminary data.</text>
</comment>
<accession>A0ABW3BCU6</accession>
<dbReference type="EMBL" id="JBHTHR010000111">
    <property type="protein sequence ID" value="MFD0800875.1"/>
    <property type="molecule type" value="Genomic_DNA"/>
</dbReference>
<dbReference type="Proteomes" id="UP001596956">
    <property type="component" value="Unassembled WGS sequence"/>
</dbReference>
<name>A0ABW3BCU6_9ACTN</name>
<organism evidence="2 3">
    <name type="scientific">Streptomonospora algeriensis</name>
    <dbReference type="NCBI Taxonomy" id="995084"/>
    <lineage>
        <taxon>Bacteria</taxon>
        <taxon>Bacillati</taxon>
        <taxon>Actinomycetota</taxon>
        <taxon>Actinomycetes</taxon>
        <taxon>Streptosporangiales</taxon>
        <taxon>Nocardiopsidaceae</taxon>
        <taxon>Streptomonospora</taxon>
    </lineage>
</organism>
<evidence type="ECO:0000313" key="3">
    <source>
        <dbReference type="Proteomes" id="UP001596956"/>
    </source>
</evidence>
<protein>
    <recommendedName>
        <fullName evidence="4">DUF2746 domain-containing protein</fullName>
    </recommendedName>
</protein>
<gene>
    <name evidence="2" type="ORF">ACFQZU_06035</name>
</gene>
<evidence type="ECO:0000313" key="2">
    <source>
        <dbReference type="EMBL" id="MFD0800875.1"/>
    </source>
</evidence>
<proteinExistence type="predicted"/>
<evidence type="ECO:0008006" key="4">
    <source>
        <dbReference type="Google" id="ProtNLM"/>
    </source>
</evidence>
<keyword evidence="1" id="KW-0812">Transmembrane</keyword>
<sequence length="105" mass="11489">MWPDTLTEAGPWLVGAVVGATVLIGAGRKVWVFARRIGHFLDDVSGEPERPGVPARPGLMERVAAIEDRLGHVEHEVQTNQGGSLKDAVRRTEVHMAELCRRSDP</sequence>
<evidence type="ECO:0000256" key="1">
    <source>
        <dbReference type="SAM" id="Phobius"/>
    </source>
</evidence>
<keyword evidence="3" id="KW-1185">Reference proteome</keyword>
<keyword evidence="1" id="KW-0472">Membrane</keyword>
<feature type="transmembrane region" description="Helical" evidence="1">
    <location>
        <begin position="12"/>
        <end position="31"/>
    </location>
</feature>